<feature type="compositionally biased region" description="Acidic residues" evidence="5">
    <location>
        <begin position="252"/>
        <end position="264"/>
    </location>
</feature>
<dbReference type="PROSITE" id="PS50297">
    <property type="entry name" value="ANK_REP_REGION"/>
    <property type="match status" value="1"/>
</dbReference>
<feature type="compositionally biased region" description="Polar residues" evidence="5">
    <location>
        <begin position="44"/>
        <end position="53"/>
    </location>
</feature>
<dbReference type="SMART" id="SM00355">
    <property type="entry name" value="ZnF_C2H2"/>
    <property type="match status" value="4"/>
</dbReference>
<gene>
    <name evidence="7" type="ORF">B0A54_12863</name>
</gene>
<dbReference type="InterPro" id="IPR036770">
    <property type="entry name" value="Ankyrin_rpt-contain_sf"/>
</dbReference>
<feature type="compositionally biased region" description="Polar residues" evidence="5">
    <location>
        <begin position="270"/>
        <end position="282"/>
    </location>
</feature>
<feature type="domain" description="C2H2-type" evidence="6">
    <location>
        <begin position="68"/>
        <end position="100"/>
    </location>
</feature>
<feature type="domain" description="C2H2-type" evidence="6">
    <location>
        <begin position="104"/>
        <end position="134"/>
    </location>
</feature>
<feature type="repeat" description="ANK" evidence="3">
    <location>
        <begin position="590"/>
        <end position="622"/>
    </location>
</feature>
<feature type="compositionally biased region" description="Basic and acidic residues" evidence="5">
    <location>
        <begin position="115"/>
        <end position="129"/>
    </location>
</feature>
<evidence type="ECO:0000313" key="8">
    <source>
        <dbReference type="Proteomes" id="UP000310066"/>
    </source>
</evidence>
<sequence length="887" mass="96627">MEIPSALYSGFLAFPDTYIAANLAPISEEATVQLDGDHPILPQDATQDRTNPVDTEPARPRKRAKLTYACAPCGKSYTESRSLARHKHTSDHRRHAGLAPLARIPCAYSSCSKSFTREHDRRRHEEEKHNGRRRPSAAHGDSSHLSSQVDREGFSNSPVVEGKQETFLFDDDTSQIWTGWDDLAPQMGVVLCPADRTCRAIGRGELATVSAGLPRRSANATSTNIAPRSSRSPGECSVTDYRDSQSWFHDDTESEDETEHDEDMEPRPDTQLSQKTTKSSGADSAIDLSDDQPHEPKRPSITTIDYRSERSDVSSSGSSVDNGQMERTVVPQRPEPQPRPKTSVIQRPGKITTVSTPTPTLCVFCDVPLSGDESNLMTHLRQHLDALRGSQPHMCHTCHTGFVHRADLDKHENSVKLHAHCGFQFDHLRPCTGHHPPSEIVPDALFTDRDSFRLCEQLRHWELWQLRLYIEEIKRFTMNRNCETGTTYSIEALFKKSRESMSSFAISVNTYGSAPCDKGASGQLDIGGLKHRMKMMSLKSSTTARRLPQMLRSTSSLNKALFSAVTSEDQPEVKVKVLVTLGADPNTVIGDQSILSAAAQYADAETVKTLIQAGASVHTPERKYGSPLASAAHANKPDICKALIAAGANVLQTGGKYGSPLSAAAAGGHIATAALLLDHGADLEQEAGECFTALSNAAARGNIEMVRFLLKRGANGNHFGGDEGSPLGFAVWYGHIKTAQVLITEKVDVSPPATKHGSILSAAILELVRREGSLDSTVDMVSLLLDARAHVNLPELGLFNPLTLAAAHADLKVMPAVVSLLLAHGADPQGGGSKSKALQLAKKARQVWKHKESFMAVSASCDEIEVKIENCYEVIRLLKHARATDDT</sequence>
<dbReference type="PROSITE" id="PS50088">
    <property type="entry name" value="ANK_REPEAT"/>
    <property type="match status" value="3"/>
</dbReference>
<dbReference type="PROSITE" id="PS50157">
    <property type="entry name" value="ZINC_FINGER_C2H2_2"/>
    <property type="match status" value="2"/>
</dbReference>
<dbReference type="OrthoDB" id="4772757at2759"/>
<feature type="region of interest" description="Disordered" evidence="5">
    <location>
        <begin position="216"/>
        <end position="345"/>
    </location>
</feature>
<organism evidence="7 8">
    <name type="scientific">Friedmanniomyces endolithicus</name>
    <dbReference type="NCBI Taxonomy" id="329885"/>
    <lineage>
        <taxon>Eukaryota</taxon>
        <taxon>Fungi</taxon>
        <taxon>Dikarya</taxon>
        <taxon>Ascomycota</taxon>
        <taxon>Pezizomycotina</taxon>
        <taxon>Dothideomycetes</taxon>
        <taxon>Dothideomycetidae</taxon>
        <taxon>Mycosphaerellales</taxon>
        <taxon>Teratosphaeriaceae</taxon>
        <taxon>Friedmanniomyces</taxon>
    </lineage>
</organism>
<comment type="caution">
    <text evidence="7">The sequence shown here is derived from an EMBL/GenBank/DDBJ whole genome shotgun (WGS) entry which is preliminary data.</text>
</comment>
<keyword evidence="4" id="KW-0863">Zinc-finger</keyword>
<proteinExistence type="predicted"/>
<keyword evidence="4" id="KW-0479">Metal-binding</keyword>
<feature type="region of interest" description="Disordered" evidence="5">
    <location>
        <begin position="115"/>
        <end position="159"/>
    </location>
</feature>
<evidence type="ECO:0000256" key="3">
    <source>
        <dbReference type="PROSITE-ProRule" id="PRU00023"/>
    </source>
</evidence>
<dbReference type="STRING" id="329885.A0A4U0UKI0"/>
<dbReference type="AlphaFoldDB" id="A0A4U0UKI0"/>
<feature type="repeat" description="ANK" evidence="3">
    <location>
        <begin position="689"/>
        <end position="721"/>
    </location>
</feature>
<evidence type="ECO:0000256" key="2">
    <source>
        <dbReference type="ARBA" id="ARBA00023043"/>
    </source>
</evidence>
<dbReference type="SMART" id="SM00248">
    <property type="entry name" value="ANK"/>
    <property type="match status" value="7"/>
</dbReference>
<dbReference type="GO" id="GO:0008270">
    <property type="term" value="F:zinc ion binding"/>
    <property type="evidence" value="ECO:0007669"/>
    <property type="project" value="UniProtKB-KW"/>
</dbReference>
<reference evidence="7 8" key="1">
    <citation type="submission" date="2017-03" db="EMBL/GenBank/DDBJ databases">
        <title>Genomes of endolithic fungi from Antarctica.</title>
        <authorList>
            <person name="Coleine C."/>
            <person name="Masonjones S."/>
            <person name="Stajich J.E."/>
        </authorList>
    </citation>
    <scope>NUCLEOTIDE SEQUENCE [LARGE SCALE GENOMIC DNA]</scope>
    <source>
        <strain evidence="7 8">CCFEE 5311</strain>
    </source>
</reference>
<keyword evidence="4" id="KW-0862">Zinc</keyword>
<dbReference type="Proteomes" id="UP000310066">
    <property type="component" value="Unassembled WGS sequence"/>
</dbReference>
<dbReference type="InterPro" id="IPR002110">
    <property type="entry name" value="Ankyrin_rpt"/>
</dbReference>
<feature type="compositionally biased region" description="Basic and acidic residues" evidence="5">
    <location>
        <begin position="240"/>
        <end position="251"/>
    </location>
</feature>
<dbReference type="Gene3D" id="3.30.160.60">
    <property type="entry name" value="Classic Zinc Finger"/>
    <property type="match status" value="1"/>
</dbReference>
<dbReference type="Pfam" id="PF12796">
    <property type="entry name" value="Ank_2"/>
    <property type="match status" value="1"/>
</dbReference>
<dbReference type="PANTHER" id="PTHR24198:SF165">
    <property type="entry name" value="ANKYRIN REPEAT-CONTAINING PROTEIN-RELATED"/>
    <property type="match status" value="1"/>
</dbReference>
<feature type="compositionally biased region" description="Polar residues" evidence="5">
    <location>
        <begin position="143"/>
        <end position="158"/>
    </location>
</feature>
<dbReference type="EMBL" id="NAJP01000062">
    <property type="protein sequence ID" value="TKA36233.1"/>
    <property type="molecule type" value="Genomic_DNA"/>
</dbReference>
<keyword evidence="2 3" id="KW-0040">ANK repeat</keyword>
<dbReference type="SUPFAM" id="SSF48403">
    <property type="entry name" value="Ankyrin repeat"/>
    <property type="match status" value="1"/>
</dbReference>
<evidence type="ECO:0000313" key="7">
    <source>
        <dbReference type="EMBL" id="TKA36233.1"/>
    </source>
</evidence>
<dbReference type="InterPro" id="IPR013087">
    <property type="entry name" value="Znf_C2H2_type"/>
</dbReference>
<evidence type="ECO:0000256" key="4">
    <source>
        <dbReference type="PROSITE-ProRule" id="PRU00042"/>
    </source>
</evidence>
<protein>
    <recommendedName>
        <fullName evidence="6">C2H2-type domain-containing protein</fullName>
    </recommendedName>
</protein>
<keyword evidence="1" id="KW-0677">Repeat</keyword>
<dbReference type="Pfam" id="PF13637">
    <property type="entry name" value="Ank_4"/>
    <property type="match status" value="1"/>
</dbReference>
<evidence type="ECO:0000256" key="1">
    <source>
        <dbReference type="ARBA" id="ARBA00022737"/>
    </source>
</evidence>
<dbReference type="Gene3D" id="1.25.40.20">
    <property type="entry name" value="Ankyrin repeat-containing domain"/>
    <property type="match status" value="2"/>
</dbReference>
<dbReference type="PROSITE" id="PS00028">
    <property type="entry name" value="ZINC_FINGER_C2H2_1"/>
    <property type="match status" value="2"/>
</dbReference>
<evidence type="ECO:0000259" key="6">
    <source>
        <dbReference type="PROSITE" id="PS50157"/>
    </source>
</evidence>
<dbReference type="PANTHER" id="PTHR24198">
    <property type="entry name" value="ANKYRIN REPEAT AND PROTEIN KINASE DOMAIN-CONTAINING PROTEIN"/>
    <property type="match status" value="1"/>
</dbReference>
<feature type="repeat" description="ANK" evidence="3">
    <location>
        <begin position="656"/>
        <end position="688"/>
    </location>
</feature>
<accession>A0A4U0UKI0</accession>
<name>A0A4U0UKI0_9PEZI</name>
<evidence type="ECO:0000256" key="5">
    <source>
        <dbReference type="SAM" id="MobiDB-lite"/>
    </source>
</evidence>
<feature type="region of interest" description="Disordered" evidence="5">
    <location>
        <begin position="37"/>
        <end position="61"/>
    </location>
</feature>
<feature type="compositionally biased region" description="Polar residues" evidence="5">
    <location>
        <begin position="218"/>
        <end position="232"/>
    </location>
</feature>